<feature type="binding site" evidence="17">
    <location>
        <position position="74"/>
    </location>
    <ligand>
        <name>Zn(2+)</name>
        <dbReference type="ChEBI" id="CHEBI:29105"/>
        <note>catalytic</note>
    </ligand>
</feature>
<dbReference type="GO" id="GO:0008703">
    <property type="term" value="F:5-amino-6-(5-phosphoribosylamino)uracil reductase activity"/>
    <property type="evidence" value="ECO:0007669"/>
    <property type="project" value="UniProtKB-EC"/>
</dbReference>
<dbReference type="SUPFAM" id="SSF53927">
    <property type="entry name" value="Cytidine deaminase-like"/>
    <property type="match status" value="1"/>
</dbReference>
<feature type="binding site" evidence="16">
    <location>
        <begin position="292"/>
        <end position="298"/>
    </location>
    <ligand>
        <name>NADP(+)</name>
        <dbReference type="ChEBI" id="CHEBI:58349"/>
    </ligand>
</feature>
<dbReference type="InterPro" id="IPR016193">
    <property type="entry name" value="Cytidine_deaminase-like"/>
</dbReference>
<reference evidence="19 20" key="1">
    <citation type="submission" date="2019-05" db="EMBL/GenBank/DDBJ databases">
        <title>Complete genome sequencing of Anaerostipes rhamnosivorans.</title>
        <authorList>
            <person name="Bui T.P.N."/>
            <person name="de Vos W.M."/>
        </authorList>
    </citation>
    <scope>NUCLEOTIDE SEQUENCE [LARGE SCALE GENOMIC DNA]</scope>
    <source>
        <strain evidence="19 20">1y2</strain>
    </source>
</reference>
<feature type="binding site" evidence="17">
    <location>
        <position position="83"/>
    </location>
    <ligand>
        <name>Zn(2+)</name>
        <dbReference type="ChEBI" id="CHEBI:29105"/>
        <note>catalytic</note>
    </ligand>
</feature>
<evidence type="ECO:0000256" key="6">
    <source>
        <dbReference type="ARBA" id="ARBA00022723"/>
    </source>
</evidence>
<evidence type="ECO:0000256" key="2">
    <source>
        <dbReference type="ARBA" id="ARBA00004882"/>
    </source>
</evidence>
<dbReference type="FunFam" id="3.40.140.10:FF:000025">
    <property type="entry name" value="Riboflavin biosynthesis protein RibD"/>
    <property type="match status" value="1"/>
</dbReference>
<organism evidence="19 20">
    <name type="scientific">Anaerostipes rhamnosivorans</name>
    <dbReference type="NCBI Taxonomy" id="1229621"/>
    <lineage>
        <taxon>Bacteria</taxon>
        <taxon>Bacillati</taxon>
        <taxon>Bacillota</taxon>
        <taxon>Clostridia</taxon>
        <taxon>Lachnospirales</taxon>
        <taxon>Lachnospiraceae</taxon>
        <taxon>Anaerostipes</taxon>
    </lineage>
</organism>
<dbReference type="SUPFAM" id="SSF53597">
    <property type="entry name" value="Dihydrofolate reductase-like"/>
    <property type="match status" value="1"/>
</dbReference>
<evidence type="ECO:0000256" key="9">
    <source>
        <dbReference type="ARBA" id="ARBA00022857"/>
    </source>
</evidence>
<evidence type="ECO:0000256" key="5">
    <source>
        <dbReference type="ARBA" id="ARBA00007417"/>
    </source>
</evidence>
<dbReference type="InterPro" id="IPR024072">
    <property type="entry name" value="DHFR-like_dom_sf"/>
</dbReference>
<dbReference type="InterPro" id="IPR004794">
    <property type="entry name" value="Eubact_RibD"/>
</dbReference>
<dbReference type="Gene3D" id="3.40.140.10">
    <property type="entry name" value="Cytidine Deaminase, domain 2"/>
    <property type="match status" value="1"/>
</dbReference>
<keyword evidence="6 14" id="KW-0479">Metal-binding</keyword>
<keyword evidence="7 14" id="KW-0378">Hydrolase</keyword>
<keyword evidence="8 14" id="KW-0862">Zinc</keyword>
<evidence type="ECO:0000256" key="4">
    <source>
        <dbReference type="ARBA" id="ARBA00005259"/>
    </source>
</evidence>
<feature type="binding site" evidence="17">
    <location>
        <position position="49"/>
    </location>
    <ligand>
        <name>Zn(2+)</name>
        <dbReference type="ChEBI" id="CHEBI:29105"/>
        <note>catalytic</note>
    </ligand>
</feature>
<evidence type="ECO:0000256" key="8">
    <source>
        <dbReference type="ARBA" id="ARBA00022833"/>
    </source>
</evidence>
<dbReference type="Pfam" id="PF01872">
    <property type="entry name" value="RibD_C"/>
    <property type="match status" value="1"/>
</dbReference>
<feature type="binding site" evidence="16">
    <location>
        <position position="167"/>
    </location>
    <ligand>
        <name>substrate</name>
    </ligand>
</feature>
<comment type="catalytic activity">
    <reaction evidence="12 14">
        <text>5-amino-6-(5-phospho-D-ribitylamino)uracil + NADP(+) = 5-amino-6-(5-phospho-D-ribosylamino)uracil + NADPH + H(+)</text>
        <dbReference type="Rhea" id="RHEA:17845"/>
        <dbReference type="ChEBI" id="CHEBI:15378"/>
        <dbReference type="ChEBI" id="CHEBI:57783"/>
        <dbReference type="ChEBI" id="CHEBI:58349"/>
        <dbReference type="ChEBI" id="CHEBI:58421"/>
        <dbReference type="ChEBI" id="CHEBI:58453"/>
        <dbReference type="EC" id="1.1.1.193"/>
    </reaction>
</comment>
<feature type="binding site" evidence="16">
    <location>
        <position position="290"/>
    </location>
    <ligand>
        <name>substrate</name>
    </ligand>
</feature>
<comment type="pathway">
    <text evidence="2 14">Cofactor biosynthesis; riboflavin biosynthesis; 5-amino-6-(D-ribitylamino)uracil from GTP: step 2/4.</text>
</comment>
<evidence type="ECO:0000256" key="3">
    <source>
        <dbReference type="ARBA" id="ARBA00004910"/>
    </source>
</evidence>
<evidence type="ECO:0000256" key="13">
    <source>
        <dbReference type="ARBA" id="ARBA00049886"/>
    </source>
</evidence>
<dbReference type="EC" id="1.1.1.193" evidence="14"/>
<dbReference type="EMBL" id="CP040058">
    <property type="protein sequence ID" value="QCP34237.1"/>
    <property type="molecule type" value="Genomic_DNA"/>
</dbReference>
<dbReference type="KEGG" id="arf:AR1Y2_0783"/>
<dbReference type="GO" id="GO:0050661">
    <property type="term" value="F:NADP binding"/>
    <property type="evidence" value="ECO:0007669"/>
    <property type="project" value="InterPro"/>
</dbReference>
<dbReference type="AlphaFoldDB" id="A0A4P8ICI5"/>
<evidence type="ECO:0000256" key="16">
    <source>
        <dbReference type="PIRSR" id="PIRSR006769-2"/>
    </source>
</evidence>
<evidence type="ECO:0000256" key="15">
    <source>
        <dbReference type="PIRSR" id="PIRSR006769-1"/>
    </source>
</evidence>
<dbReference type="CDD" id="cd01284">
    <property type="entry name" value="Riboflavin_deaminase-reductase"/>
    <property type="match status" value="1"/>
</dbReference>
<dbReference type="UniPathway" id="UPA00275">
    <property type="reaction ID" value="UER00401"/>
</dbReference>
<dbReference type="InterPro" id="IPR050765">
    <property type="entry name" value="Riboflavin_Biosynth_HTPR"/>
</dbReference>
<keyword evidence="10 14" id="KW-0560">Oxidoreductase</keyword>
<dbReference type="InterPro" id="IPR011549">
    <property type="entry name" value="RibD_C"/>
</dbReference>
<feature type="binding site" evidence="16">
    <location>
        <position position="183"/>
    </location>
    <ligand>
        <name>substrate</name>
    </ligand>
</feature>
<dbReference type="EC" id="3.5.4.26" evidence="14"/>
<dbReference type="InterPro" id="IPR002125">
    <property type="entry name" value="CMP_dCMP_dom"/>
</dbReference>
<feature type="active site" description="Proton donor" evidence="15">
    <location>
        <position position="51"/>
    </location>
</feature>
<dbReference type="NCBIfam" id="TIGR00326">
    <property type="entry name" value="eubact_ribD"/>
    <property type="match status" value="1"/>
</dbReference>
<feature type="binding site" evidence="16">
    <location>
        <position position="199"/>
    </location>
    <ligand>
        <name>NADP(+)</name>
        <dbReference type="ChEBI" id="CHEBI:58349"/>
    </ligand>
</feature>
<dbReference type="PIRSF" id="PIRSF006769">
    <property type="entry name" value="RibD"/>
    <property type="match status" value="1"/>
</dbReference>
<feature type="binding site" evidence="16">
    <location>
        <position position="220"/>
    </location>
    <ligand>
        <name>NADP(+)</name>
        <dbReference type="ChEBI" id="CHEBI:58349"/>
    </ligand>
</feature>
<feature type="binding site" evidence="16">
    <location>
        <position position="206"/>
    </location>
    <ligand>
        <name>substrate</name>
    </ligand>
</feature>
<evidence type="ECO:0000259" key="18">
    <source>
        <dbReference type="PROSITE" id="PS51747"/>
    </source>
</evidence>
<keyword evidence="9 14" id="KW-0521">NADP</keyword>
<comment type="cofactor">
    <cofactor evidence="14 17">
        <name>Zn(2+)</name>
        <dbReference type="ChEBI" id="CHEBI:29105"/>
    </cofactor>
    <text evidence="14 17">Binds 1 zinc ion.</text>
</comment>
<gene>
    <name evidence="19" type="ORF">AR1Y2_0783</name>
</gene>
<feature type="domain" description="CMP/dCMP-type deaminase" evidence="18">
    <location>
        <begin position="1"/>
        <end position="122"/>
    </location>
</feature>
<feature type="binding site" evidence="16">
    <location>
        <position position="169"/>
    </location>
    <ligand>
        <name>NADP(+)</name>
        <dbReference type="ChEBI" id="CHEBI:58349"/>
    </ligand>
</feature>
<dbReference type="InterPro" id="IPR002734">
    <property type="entry name" value="RibDG_C"/>
</dbReference>
<evidence type="ECO:0000256" key="10">
    <source>
        <dbReference type="ARBA" id="ARBA00023002"/>
    </source>
</evidence>
<dbReference type="Proteomes" id="UP000298653">
    <property type="component" value="Chromosome"/>
</dbReference>
<dbReference type="PROSITE" id="PS51747">
    <property type="entry name" value="CYT_DCMP_DEAMINASES_2"/>
    <property type="match status" value="1"/>
</dbReference>
<evidence type="ECO:0000256" key="12">
    <source>
        <dbReference type="ARBA" id="ARBA00049861"/>
    </source>
</evidence>
<sequence length="359" mass="39764">MEEQFMKRAIRLARKGIGYTNPNPVVGAVIVKGGRVIGEGFHEAYGGLHAERNAFKNCTEDPQGADLYVTLEPCCHYGKTPPCTEAIMEHGIRRVYVGNMDPNPKVAGRGVQILREHGIQVETGIMEEECRKINDIFFHYISHETPYVALKYAMTLDGKIAVKTGESKWITGQEAREHVHTLRHKYAAILAGIGTVLCDDPMLNARVRGGNNPVRVICDSRLRIPLSSKIVQSAKVIPTIVAACERTKKAEKLEELGCRVLICPEKKGQLDLMELFRALRKEKIDSVLVEGGADINDSVIRTGAVKKIYTYVAPKLFGGKQSRSPVEGEGIERISDAVMLDGPEITKIGEDLLLEYEVR</sequence>
<keyword evidence="20" id="KW-1185">Reference proteome</keyword>
<feature type="binding site" evidence="16">
    <location>
        <position position="153"/>
    </location>
    <ligand>
        <name>NADP(+)</name>
        <dbReference type="ChEBI" id="CHEBI:58349"/>
    </ligand>
</feature>
<comment type="catalytic activity">
    <reaction evidence="13 14">
        <text>2,5-diamino-6-hydroxy-4-(5-phosphoribosylamino)-pyrimidine + H2O + H(+) = 5-amino-6-(5-phospho-D-ribosylamino)uracil + NH4(+)</text>
        <dbReference type="Rhea" id="RHEA:21868"/>
        <dbReference type="ChEBI" id="CHEBI:15377"/>
        <dbReference type="ChEBI" id="CHEBI:15378"/>
        <dbReference type="ChEBI" id="CHEBI:28938"/>
        <dbReference type="ChEBI" id="CHEBI:58453"/>
        <dbReference type="ChEBI" id="CHEBI:58614"/>
        <dbReference type="EC" id="3.5.4.26"/>
    </reaction>
</comment>
<dbReference type="GO" id="GO:0008835">
    <property type="term" value="F:diaminohydroxyphosphoribosylaminopyrimidine deaminase activity"/>
    <property type="evidence" value="ECO:0007669"/>
    <property type="project" value="UniProtKB-EC"/>
</dbReference>
<dbReference type="PANTHER" id="PTHR38011">
    <property type="entry name" value="DIHYDROFOLATE REDUCTASE FAMILY PROTEIN (AFU_ORTHOLOGUE AFUA_8G06820)"/>
    <property type="match status" value="1"/>
</dbReference>
<comment type="pathway">
    <text evidence="3 14">Cofactor biosynthesis; riboflavin biosynthesis; 5-amino-6-(D-ribitylamino)uracil from GTP: step 3/4.</text>
</comment>
<keyword evidence="14" id="KW-0686">Riboflavin biosynthesis</keyword>
<evidence type="ECO:0000256" key="14">
    <source>
        <dbReference type="PIRNR" id="PIRNR006769"/>
    </source>
</evidence>
<evidence type="ECO:0000256" key="7">
    <source>
        <dbReference type="ARBA" id="ARBA00022801"/>
    </source>
</evidence>
<comment type="similarity">
    <text evidence="5 14">In the C-terminal section; belongs to the HTP reductase family.</text>
</comment>
<feature type="binding site" evidence="16">
    <location>
        <position position="203"/>
    </location>
    <ligand>
        <name>substrate</name>
    </ligand>
</feature>
<proteinExistence type="inferred from homology"/>
<evidence type="ECO:0000313" key="20">
    <source>
        <dbReference type="Proteomes" id="UP000298653"/>
    </source>
</evidence>
<accession>A0A4P8ICI5</accession>
<keyword evidence="11" id="KW-0511">Multifunctional enzyme</keyword>
<comment type="function">
    <text evidence="1 14">Converts 2,5-diamino-6-(ribosylamino)-4(3h)-pyrimidinone 5'-phosphate into 5-amino-6-(ribosylamino)-2,4(1h,3h)-pyrimidinedione 5'-phosphate.</text>
</comment>
<comment type="similarity">
    <text evidence="4 14">In the N-terminal section; belongs to the cytidine and deoxycytidylate deaminase family.</text>
</comment>
<dbReference type="Pfam" id="PF00383">
    <property type="entry name" value="dCMP_cyt_deam_1"/>
    <property type="match status" value="1"/>
</dbReference>
<evidence type="ECO:0000256" key="17">
    <source>
        <dbReference type="PIRSR" id="PIRSR006769-3"/>
    </source>
</evidence>
<name>A0A4P8ICI5_9FIRM</name>
<dbReference type="RefSeq" id="WP_243118845.1">
    <property type="nucleotide sequence ID" value="NZ_CP040058.1"/>
</dbReference>
<protein>
    <recommendedName>
        <fullName evidence="14">Riboflavin biosynthesis protein RibD</fullName>
    </recommendedName>
    <domain>
        <recommendedName>
            <fullName evidence="14">Diaminohydroxyphosphoribosylaminopyrimidine deaminase</fullName>
            <shortName evidence="14">DRAP deaminase</shortName>
            <ecNumber evidence="14">3.5.4.26</ecNumber>
        </recommendedName>
        <alternativeName>
            <fullName evidence="14">Riboflavin-specific deaminase</fullName>
        </alternativeName>
    </domain>
    <domain>
        <recommendedName>
            <fullName evidence="14">5-amino-6-(5-phosphoribosylamino)uracil reductase</fullName>
            <ecNumber evidence="14">1.1.1.193</ecNumber>
        </recommendedName>
        <alternativeName>
            <fullName evidence="14">HTP reductase</fullName>
        </alternativeName>
    </domain>
</protein>
<evidence type="ECO:0000256" key="11">
    <source>
        <dbReference type="ARBA" id="ARBA00023268"/>
    </source>
</evidence>
<dbReference type="GO" id="GO:0009231">
    <property type="term" value="P:riboflavin biosynthetic process"/>
    <property type="evidence" value="ECO:0007669"/>
    <property type="project" value="UniProtKB-UniPathway"/>
</dbReference>
<dbReference type="GO" id="GO:0046872">
    <property type="term" value="F:metal ion binding"/>
    <property type="evidence" value="ECO:0007669"/>
    <property type="project" value="UniProtKB-KW"/>
</dbReference>
<dbReference type="NCBIfam" id="TIGR00227">
    <property type="entry name" value="ribD_Cterm"/>
    <property type="match status" value="1"/>
</dbReference>
<feature type="binding site" evidence="16">
    <location>
        <position position="195"/>
    </location>
    <ligand>
        <name>NADP(+)</name>
        <dbReference type="ChEBI" id="CHEBI:58349"/>
    </ligand>
</feature>
<evidence type="ECO:0000256" key="1">
    <source>
        <dbReference type="ARBA" id="ARBA00002151"/>
    </source>
</evidence>
<dbReference type="Gene3D" id="3.40.430.10">
    <property type="entry name" value="Dihydrofolate Reductase, subunit A"/>
    <property type="match status" value="1"/>
</dbReference>
<evidence type="ECO:0000313" key="19">
    <source>
        <dbReference type="EMBL" id="QCP34237.1"/>
    </source>
</evidence>
<dbReference type="PANTHER" id="PTHR38011:SF7">
    <property type="entry name" value="2,5-DIAMINO-6-RIBOSYLAMINO-4(3H)-PYRIMIDINONE 5'-PHOSPHATE REDUCTASE"/>
    <property type="match status" value="1"/>
</dbReference>